<evidence type="ECO:0000313" key="2">
    <source>
        <dbReference type="Proteomes" id="UP001234202"/>
    </source>
</evidence>
<proteinExistence type="predicted"/>
<organism evidence="1 2">
    <name type="scientific">Naganishia onofrii</name>
    <dbReference type="NCBI Taxonomy" id="1851511"/>
    <lineage>
        <taxon>Eukaryota</taxon>
        <taxon>Fungi</taxon>
        <taxon>Dikarya</taxon>
        <taxon>Basidiomycota</taxon>
        <taxon>Agaricomycotina</taxon>
        <taxon>Tremellomycetes</taxon>
        <taxon>Filobasidiales</taxon>
        <taxon>Filobasidiaceae</taxon>
        <taxon>Naganishia</taxon>
    </lineage>
</organism>
<evidence type="ECO:0000313" key="1">
    <source>
        <dbReference type="EMBL" id="KAJ9119332.1"/>
    </source>
</evidence>
<keyword evidence="2" id="KW-1185">Reference proteome</keyword>
<gene>
    <name evidence="1" type="ORF">QFC24_005803</name>
</gene>
<dbReference type="Proteomes" id="UP001234202">
    <property type="component" value="Unassembled WGS sequence"/>
</dbReference>
<protein>
    <submittedName>
        <fullName evidence="1">Uncharacterized protein</fullName>
    </submittedName>
</protein>
<dbReference type="EMBL" id="JASBWV010000025">
    <property type="protein sequence ID" value="KAJ9119332.1"/>
    <property type="molecule type" value="Genomic_DNA"/>
</dbReference>
<accession>A0ACC2X5Z7</accession>
<sequence length="413" mass="44544">MSKRGRCTPGNASWAWQSPLQPSDPTSAAIQDIINLEAAEIKLSPATKAFALMLAHLSPGYMSGDPVMNDTTIKKWDDCKFQNHVSYNIDLFALDNNVCGIVVNASKSEFTDGQGNEKSLTLAPIVYEKLYLNLREDLPELWCRGNEAACVADDTRALFNHVIPLQLTKSKLGTLSDEKIREILKPSAASPVFLGEGESIAIITNFDPVVPDNWRGFYIDDPHAPKIWTMAQLRDAAKEVSVMYSEIHSALPPMPEPQQGCRWLRDGPQENTLEIPEPTSRTGPRGDAKPSGTAIAKVFPSSEPNLEGGGAPSKAAGPTGRPGAEASHAPPIRTHTPTLGSLPSSQAKSNDAHDVPAPIYSRLSELRPTERPGVAHAATAAPSLSQSSGVLPSFALAWEEPYPSGFDDRKVLP</sequence>
<name>A0ACC2X5Z7_9TREE</name>
<reference evidence="1" key="1">
    <citation type="submission" date="2023-04" db="EMBL/GenBank/DDBJ databases">
        <title>Draft Genome sequencing of Naganishia species isolated from polar environments using Oxford Nanopore Technology.</title>
        <authorList>
            <person name="Leo P."/>
            <person name="Venkateswaran K."/>
        </authorList>
    </citation>
    <scope>NUCLEOTIDE SEQUENCE</scope>
    <source>
        <strain evidence="1">DBVPG 5303</strain>
    </source>
</reference>
<comment type="caution">
    <text evidence="1">The sequence shown here is derived from an EMBL/GenBank/DDBJ whole genome shotgun (WGS) entry which is preliminary data.</text>
</comment>